<dbReference type="Pfam" id="PF00353">
    <property type="entry name" value="HemolysinCabind"/>
    <property type="match status" value="21"/>
</dbReference>
<dbReference type="InterPro" id="IPR013858">
    <property type="entry name" value="Peptidase_M10B_C"/>
</dbReference>
<evidence type="ECO:0000313" key="13">
    <source>
        <dbReference type="Proteomes" id="UP000295783"/>
    </source>
</evidence>
<dbReference type="InterPro" id="IPR011049">
    <property type="entry name" value="Serralysin-like_metalloprot_C"/>
</dbReference>
<feature type="region of interest" description="Disordered" evidence="10">
    <location>
        <begin position="1064"/>
        <end position="1086"/>
    </location>
</feature>
<dbReference type="CDD" id="cd04277">
    <property type="entry name" value="ZnMc_serralysin_like"/>
    <property type="match status" value="1"/>
</dbReference>
<dbReference type="EMBL" id="SNYW01000010">
    <property type="protein sequence ID" value="TDQ80908.1"/>
    <property type="molecule type" value="Genomic_DNA"/>
</dbReference>
<keyword evidence="5" id="KW-0645">Protease</keyword>
<dbReference type="Pfam" id="PF00413">
    <property type="entry name" value="Peptidase_M10"/>
    <property type="match status" value="1"/>
</dbReference>
<dbReference type="InterPro" id="IPR034033">
    <property type="entry name" value="Serralysin-like"/>
</dbReference>
<comment type="subcellular location">
    <subcellularLocation>
        <location evidence="2">Secreted</location>
    </subcellularLocation>
</comment>
<dbReference type="Pfam" id="PF08548">
    <property type="entry name" value="Peptidase_M10_C"/>
    <property type="match status" value="1"/>
</dbReference>
<dbReference type="GO" id="GO:0004222">
    <property type="term" value="F:metalloendopeptidase activity"/>
    <property type="evidence" value="ECO:0007669"/>
    <property type="project" value="InterPro"/>
</dbReference>
<keyword evidence="7" id="KW-0677">Repeat</keyword>
<evidence type="ECO:0000256" key="3">
    <source>
        <dbReference type="ARBA" id="ARBA00009490"/>
    </source>
</evidence>
<dbReference type="PROSITE" id="PS00330">
    <property type="entry name" value="HEMOLYSIN_CALCIUM"/>
    <property type="match status" value="26"/>
</dbReference>
<evidence type="ECO:0000256" key="1">
    <source>
        <dbReference type="ARBA" id="ARBA00001913"/>
    </source>
</evidence>
<keyword evidence="13" id="KW-1185">Reference proteome</keyword>
<reference evidence="12 13" key="1">
    <citation type="submission" date="2019-03" db="EMBL/GenBank/DDBJ databases">
        <title>Genomic Encyclopedia of Type Strains, Phase III (KMG-III): the genomes of soil and plant-associated and newly described type strains.</title>
        <authorList>
            <person name="Whitman W."/>
        </authorList>
    </citation>
    <scope>NUCLEOTIDE SEQUENCE [LARGE SCALE GENOMIC DNA]</scope>
    <source>
        <strain evidence="12 13">CGMCC 1.7660</strain>
    </source>
</reference>
<evidence type="ECO:0000259" key="11">
    <source>
        <dbReference type="SMART" id="SM00235"/>
    </source>
</evidence>
<evidence type="ECO:0000256" key="4">
    <source>
        <dbReference type="ARBA" id="ARBA00022525"/>
    </source>
</evidence>
<gene>
    <name evidence="12" type="ORF">A8950_2777</name>
</gene>
<comment type="similarity">
    <text evidence="3">Belongs to the peptidase M10B family.</text>
</comment>
<comment type="caution">
    <text evidence="12">The sequence shown here is derived from an EMBL/GenBank/DDBJ whole genome shotgun (WGS) entry which is preliminary data.</text>
</comment>
<evidence type="ECO:0000313" key="12">
    <source>
        <dbReference type="EMBL" id="TDQ80908.1"/>
    </source>
</evidence>
<dbReference type="InterPro" id="IPR050557">
    <property type="entry name" value="RTX_toxin/Mannuronan_C5-epim"/>
</dbReference>
<dbReference type="RefSeq" id="WP_133614245.1">
    <property type="nucleotide sequence ID" value="NZ_SNYW01000010.1"/>
</dbReference>
<evidence type="ECO:0000256" key="10">
    <source>
        <dbReference type="SAM" id="MobiDB-lite"/>
    </source>
</evidence>
<dbReference type="PANTHER" id="PTHR38340:SF1">
    <property type="entry name" value="S-LAYER PROTEIN"/>
    <property type="match status" value="1"/>
</dbReference>
<dbReference type="InterPro" id="IPR018511">
    <property type="entry name" value="Hemolysin-typ_Ca-bd_CS"/>
</dbReference>
<name>A0A4R6WQI6_9PROT</name>
<dbReference type="SUPFAM" id="SSF55486">
    <property type="entry name" value="Metalloproteases ('zincins'), catalytic domain"/>
    <property type="match status" value="1"/>
</dbReference>
<dbReference type="InterPro" id="IPR001343">
    <property type="entry name" value="Hemolysn_Ca-bd"/>
</dbReference>
<dbReference type="InterPro" id="IPR006026">
    <property type="entry name" value="Peptidase_Metallo"/>
</dbReference>
<evidence type="ECO:0000256" key="7">
    <source>
        <dbReference type="ARBA" id="ARBA00022737"/>
    </source>
</evidence>
<sequence length="2372" mass="240696">MPSPNHSSPTSTVPNLSASYNYINALLSGGKWGGSVGTAAHVTYSFPDAGATWNNWFYSGYEPSAAGYRGLTAYEQERFEAALKVFSDVANITFEEVADTAANVGDIRVAFSGMVGDEGAAAWAYYPDQGSYKDPTYDQSPWAGDVWIDPYYAPNLQLNDGQFGFSTLIHEIGHALGLQHPFDDGDGEPILTGQFETQMYSIMGYDLSPYATIEAYSLMLYDIAAIQYLYGANMSHNAGDTVYEFSSTKESLFTIWDGGGTDTISAANQTRGVTIDLTDGNFSSIGIKNNGQTALSNIAIAYNAIIENAIGSKGNDTINGNGVDNEIWSGAGNDRIRSFGGNDKLYGEAGNDTLEGGDGNDYLDGGIGDDILWSGPGEDTLIGGAGNDKYYHNTGTIADLKEFANEGIDTVYVYSGFTLAENFENLVYNAPSGAANVTLKGNASNNVIETLGFKDDELYGEDGNDTLLGGTGNNLLDGGAGNDKMVGGLGDDTYIVDSLFDQVVEQLNGGIDHVKASVAFNLAGNIHVENLTLSGSANIDITGNALANEITGNDGDNKLIGGAGNDILVGGKGDDILDGGVGDDVMSGGEGNDTYFVDSTKDQINGEDGLVGHDIVKSTISYALADGLEELHLLGTAAVGTGNAGHNRIIGNAAANTLTGGEGNDTLDGGSGADIMIGGKGEDTYFVDSLKDVVDESGGDGHDTVKSTVTFTLAVGLEDLYLLGTAAANATGNEGNNKLVGNDGNNILDGGLGADTMSGGKGNDTYIVDDIGDVVDESVAGATGGIDLVISAIGFDLAAHVNVENLTLTDDGVDADIDGGGNDSNNVISGNAGNNKLTGGKGNDTLLGLGGDDTLEGGEGIDNLQGGLGDDTYIVNLVLAGTAAKLEDTVTEQANQGEDTIRLASATLALAVPTTLTLAANFEHLDASDTGATKLNLTGNTLANTLTGNDADNILDGGAGADTLIGGKGDDTYRINDEDLVTEQDGEGTDTVEMTAKIAGAQFDMASDFAFVENFKLTGTLAGNVAGNDLDNSITGNAAVNDLSGGDGNDTLLGGAGNDTLDGGIGDDTLDGGTGNDVMSGGEGNDTYLVDNAKDEIVGEDGLVGHDTVKATLSYALADGLEDLYLLGTAANGTGNAEDNKLVGNDAANLLDGGAGNDILIGGKGNDTYVIDSADDVIDEAIGVGGGIDTVRSSIGFSLAAHANVENLTLTDDGVDADIDGEGNDSNNVISGNAGNNKLTGGKGNDTLLGLGGDDTLEGGEGIDNLQGGKGDDLYLVNLVQVGSGATATVKLEDTLSESSNEGVDSIELSSGSIALAKATTLVLAANFENLDASGTADTKLNVTGNALANTLIGNQADNILDGGAGNDVLRGGAGNDILIGGLGVDELYGGDGDDTYRVDENDLIDEEGSTGTDTVEMTATKAGLAFSLGADIENFRLLGTLAGDVAGNELDNHIVGNAAANKLEGGDGDDTLDGGAGADTLIGGLGNDTYIVDNLKDSVDETGGDGVDTVKASALLASGIAGVENYIYTGTAAWTFTGTDDDNEITGGIGADKLFGGIGNDLLVGNAGNDWLDGGDGDDTLVGGAGNDTYVIESNDDTIVEIGGPAGGVDTIRSHIDLELENYADIENLVLLSDAQKGYGNSSANVIIGNDENNDLDGKEGNDVLEGGLGDDTLTGGEGNDILKGGKGNDTYRVNLVSAAGAAKLEDTITENANEGDDTLVLLGSVATSKTTTILLAANLEHIDASGADVALLNLTGNAAHNKLTGNGFANILDGGIGNDTLIGGAGNDTLIGGAGIDTMQGGKDNDLYKADEDDVLTEEVGEGIDAIEMTVRTLGRTFDLAADFTNFENFTLMGTLAANISGTDEANILIGNAAANSLSGGEGNDTLAGGAGNDILSGGAGDDYLDGGTGNDTMSGGVGDDTYVVDNAKDVVDESGGDGIDTVRTSILLTTAFSGVENYVYTGSSAWTFTGSDDANEITGGSGADKLSGGKGDDILIGNAGNDDLAGGEGNDTLIGGLGNDIYRIDHADDVVIELAGQGIDTLVASVDVDLDSVEFEEVENVTYVAFTPGSTQYGNKYNNNINAAAMIAGITILAGDGHDIVTGGQGDDELEGGIGNDTLIGGSGNDTLTGGSGIDSVRGGAGDDRYFIDLIQVGTGATATVKLEDTVLENANEGRDIIELQGAVALTKATTLLLGANIEEITAAATGTTKLNVTGNVLDNVIVGNDADNLLDGGSGNDTLLGLAGNDTLLGGLGNDFLAGGSGNDVMTGGAGNDTYAFGSFGEGDDIIKDFNKSQDILSFADILDANDNGILDELKDSITDIQDLGIGKNVVVIFDNGSTLTFEKAGTGAIADIEQLVQNAATQITTHI</sequence>
<evidence type="ECO:0000256" key="9">
    <source>
        <dbReference type="ARBA" id="ARBA00022833"/>
    </source>
</evidence>
<organism evidence="12 13">
    <name type="scientific">Dongia mobilis</name>
    <dbReference type="NCBI Taxonomy" id="578943"/>
    <lineage>
        <taxon>Bacteria</taxon>
        <taxon>Pseudomonadati</taxon>
        <taxon>Pseudomonadota</taxon>
        <taxon>Alphaproteobacteria</taxon>
        <taxon>Rhodospirillales</taxon>
        <taxon>Dongiaceae</taxon>
        <taxon>Dongia</taxon>
    </lineage>
</organism>
<comment type="cofactor">
    <cofactor evidence="1">
        <name>Ca(2+)</name>
        <dbReference type="ChEBI" id="CHEBI:29108"/>
    </cofactor>
</comment>
<evidence type="ECO:0000256" key="6">
    <source>
        <dbReference type="ARBA" id="ARBA00022723"/>
    </source>
</evidence>
<feature type="domain" description="Peptidase metallopeptidase" evidence="11">
    <location>
        <begin position="49"/>
        <end position="232"/>
    </location>
</feature>
<dbReference type="SUPFAM" id="SSF51120">
    <property type="entry name" value="beta-Roll"/>
    <property type="match status" value="19"/>
</dbReference>
<dbReference type="SMART" id="SM00235">
    <property type="entry name" value="ZnMc"/>
    <property type="match status" value="1"/>
</dbReference>
<keyword evidence="8" id="KW-0378">Hydrolase</keyword>
<keyword evidence="9" id="KW-0862">Zinc</keyword>
<dbReference type="GO" id="GO:0005509">
    <property type="term" value="F:calcium ion binding"/>
    <property type="evidence" value="ECO:0007669"/>
    <property type="project" value="InterPro"/>
</dbReference>
<dbReference type="Gene3D" id="3.40.390.10">
    <property type="entry name" value="Collagenase (Catalytic Domain)"/>
    <property type="match status" value="1"/>
</dbReference>
<dbReference type="PANTHER" id="PTHR38340">
    <property type="entry name" value="S-LAYER PROTEIN"/>
    <property type="match status" value="1"/>
</dbReference>
<evidence type="ECO:0000256" key="2">
    <source>
        <dbReference type="ARBA" id="ARBA00004613"/>
    </source>
</evidence>
<dbReference type="GO" id="GO:0008270">
    <property type="term" value="F:zinc ion binding"/>
    <property type="evidence" value="ECO:0007669"/>
    <property type="project" value="InterPro"/>
</dbReference>
<evidence type="ECO:0000256" key="5">
    <source>
        <dbReference type="ARBA" id="ARBA00022670"/>
    </source>
</evidence>
<dbReference type="GO" id="GO:0006508">
    <property type="term" value="P:proteolysis"/>
    <property type="evidence" value="ECO:0007669"/>
    <property type="project" value="UniProtKB-KW"/>
</dbReference>
<proteinExistence type="inferred from homology"/>
<dbReference type="GO" id="GO:0005615">
    <property type="term" value="C:extracellular space"/>
    <property type="evidence" value="ECO:0007669"/>
    <property type="project" value="InterPro"/>
</dbReference>
<dbReference type="InterPro" id="IPR024079">
    <property type="entry name" value="MetalloPept_cat_dom_sf"/>
</dbReference>
<dbReference type="OrthoDB" id="5485153at2"/>
<accession>A0A4R6WQI6</accession>
<keyword evidence="4" id="KW-0964">Secreted</keyword>
<evidence type="ECO:0000256" key="8">
    <source>
        <dbReference type="ARBA" id="ARBA00022801"/>
    </source>
</evidence>
<keyword evidence="6" id="KW-0479">Metal-binding</keyword>
<dbReference type="Gene3D" id="2.150.10.10">
    <property type="entry name" value="Serralysin-like metalloprotease, C-terminal"/>
    <property type="match status" value="12"/>
</dbReference>
<dbReference type="Proteomes" id="UP000295783">
    <property type="component" value="Unassembled WGS sequence"/>
</dbReference>
<dbReference type="GO" id="GO:0031012">
    <property type="term" value="C:extracellular matrix"/>
    <property type="evidence" value="ECO:0007669"/>
    <property type="project" value="InterPro"/>
</dbReference>
<dbReference type="PRINTS" id="PR00313">
    <property type="entry name" value="CABNDNGRPT"/>
</dbReference>
<dbReference type="InterPro" id="IPR001818">
    <property type="entry name" value="Pept_M10_metallopeptidase"/>
</dbReference>
<protein>
    <submittedName>
        <fullName evidence="12">Hemolysin type calcium-binding protein</fullName>
    </submittedName>
</protein>